<evidence type="ECO:0000256" key="8">
    <source>
        <dbReference type="NCBIfam" id="TIGR01229"/>
    </source>
</evidence>
<dbReference type="InterPro" id="IPR023696">
    <property type="entry name" value="Ureohydrolase_dom_sf"/>
</dbReference>
<evidence type="ECO:0000256" key="6">
    <source>
        <dbReference type="ARBA" id="ARBA00022801"/>
    </source>
</evidence>
<keyword evidence="5 10" id="KW-0479">Metal-binding</keyword>
<evidence type="ECO:0000256" key="9">
    <source>
        <dbReference type="PROSITE-ProRule" id="PRU00742"/>
    </source>
</evidence>
<evidence type="ECO:0000256" key="3">
    <source>
        <dbReference type="ARBA" id="ARBA00018123"/>
    </source>
</evidence>
<keyword evidence="12" id="KW-1185">Reference proteome</keyword>
<dbReference type="RefSeq" id="WP_375556378.1">
    <property type="nucleotide sequence ID" value="NZ_JBBVGT010000002.1"/>
</dbReference>
<comment type="pathway">
    <text evidence="1">Nitrogen metabolism; urea cycle; L-ornithine and urea from L-arginine: step 1/1.</text>
</comment>
<dbReference type="PRINTS" id="PR00116">
    <property type="entry name" value="ARGINASE"/>
</dbReference>
<dbReference type="InterPro" id="IPR014033">
    <property type="entry name" value="Arginase"/>
</dbReference>
<organism evidence="11 12">
    <name type="scientific">Albibacterium profundi</name>
    <dbReference type="NCBI Taxonomy" id="3134906"/>
    <lineage>
        <taxon>Bacteria</taxon>
        <taxon>Pseudomonadati</taxon>
        <taxon>Bacteroidota</taxon>
        <taxon>Sphingobacteriia</taxon>
        <taxon>Sphingobacteriales</taxon>
        <taxon>Sphingobacteriaceae</taxon>
        <taxon>Albibacterium</taxon>
    </lineage>
</organism>
<keyword evidence="6 10" id="KW-0378">Hydrolase</keyword>
<evidence type="ECO:0000313" key="12">
    <source>
        <dbReference type="Proteomes" id="UP001580928"/>
    </source>
</evidence>
<comment type="caution">
    <text evidence="11">The sequence shown here is derived from an EMBL/GenBank/DDBJ whole genome shotgun (WGS) entry which is preliminary data.</text>
</comment>
<dbReference type="PANTHER" id="PTHR43782">
    <property type="entry name" value="ARGINASE"/>
    <property type="match status" value="1"/>
</dbReference>
<dbReference type="EC" id="3.5.3.1" evidence="2 8"/>
<dbReference type="Proteomes" id="UP001580928">
    <property type="component" value="Unassembled WGS sequence"/>
</dbReference>
<sequence>MREIQLIEVKSELGAGTRGASLGVDAIKVAALDFGSRFFKQYPTKEVQNENHLLFESSGSPYGKRISGILTVSERVADEVKKTYHEERFPVVLAGDHSTAMGTIAGIRKAFPKKRLGVVWIDAHADIHSPYTTPTGNVHGMPIAVSLDEDNLANKINKPDQETINYWFQLKNIGAIVPKIQARDLIYIGVRDVEAPEASLIKKKKIKNISVANFRKLGVERIVNDITSYLEQCDMIYVSFDVDSMDPTISRGTGTPVPNGFTEREAGALVTRLCGHPKICCFEMVEVNPTLDNENLMAENAFEILTRAINALIHD</sequence>
<reference evidence="11 12" key="1">
    <citation type="submission" date="2024-04" db="EMBL/GenBank/DDBJ databases">
        <title>Albibacterium profundi sp. nov., isolated from sediment of the Challenger Deep of Mariana Trench.</title>
        <authorList>
            <person name="Wang Y."/>
        </authorList>
    </citation>
    <scope>NUCLEOTIDE SEQUENCE [LARGE SCALE GENOMIC DNA]</scope>
    <source>
        <strain evidence="11 12">RHL897</strain>
    </source>
</reference>
<dbReference type="GO" id="GO:0004053">
    <property type="term" value="F:arginase activity"/>
    <property type="evidence" value="ECO:0007669"/>
    <property type="project" value="UniProtKB-EC"/>
</dbReference>
<dbReference type="EMBL" id="JBBVGT010000002">
    <property type="protein sequence ID" value="MFB5944818.1"/>
    <property type="molecule type" value="Genomic_DNA"/>
</dbReference>
<gene>
    <name evidence="11" type="primary">rocF</name>
    <name evidence="11" type="ORF">WKR92_03125</name>
</gene>
<evidence type="ECO:0000256" key="10">
    <source>
        <dbReference type="RuleBase" id="RU361159"/>
    </source>
</evidence>
<dbReference type="PANTHER" id="PTHR43782:SF3">
    <property type="entry name" value="ARGINASE"/>
    <property type="match status" value="1"/>
</dbReference>
<dbReference type="SUPFAM" id="SSF52768">
    <property type="entry name" value="Arginase/deacetylase"/>
    <property type="match status" value="1"/>
</dbReference>
<comment type="similarity">
    <text evidence="9 10">Belongs to the arginase family.</text>
</comment>
<protein>
    <recommendedName>
        <fullName evidence="3 8">Arginase</fullName>
        <ecNumber evidence="2 8">3.5.3.1</ecNumber>
    </recommendedName>
</protein>
<dbReference type="CDD" id="cd09989">
    <property type="entry name" value="Arginase"/>
    <property type="match status" value="1"/>
</dbReference>
<evidence type="ECO:0000256" key="4">
    <source>
        <dbReference type="ARBA" id="ARBA00022503"/>
    </source>
</evidence>
<dbReference type="NCBIfam" id="TIGR01229">
    <property type="entry name" value="rocF_arginase"/>
    <property type="match status" value="1"/>
</dbReference>
<dbReference type="PROSITE" id="PS51409">
    <property type="entry name" value="ARGINASE_2"/>
    <property type="match status" value="1"/>
</dbReference>
<keyword evidence="4 10" id="KW-0056">Arginine metabolism</keyword>
<dbReference type="InterPro" id="IPR006035">
    <property type="entry name" value="Ureohydrolase"/>
</dbReference>
<dbReference type="Gene3D" id="3.40.800.10">
    <property type="entry name" value="Ureohydrolase domain"/>
    <property type="match status" value="1"/>
</dbReference>
<dbReference type="Pfam" id="PF00491">
    <property type="entry name" value="Arginase"/>
    <property type="match status" value="1"/>
</dbReference>
<evidence type="ECO:0000313" key="11">
    <source>
        <dbReference type="EMBL" id="MFB5944818.1"/>
    </source>
</evidence>
<comment type="cofactor">
    <cofactor evidence="10">
        <name>Mn(2+)</name>
        <dbReference type="ChEBI" id="CHEBI:29035"/>
    </cofactor>
    <text evidence="10">Binds 2 manganese ions per subunit.</text>
</comment>
<accession>A0ABV5CB95</accession>
<keyword evidence="7 10" id="KW-0464">Manganese</keyword>
<proteinExistence type="inferred from homology"/>
<comment type="catalytic activity">
    <reaction evidence="10">
        <text>L-arginine + H2O = urea + L-ornithine</text>
        <dbReference type="Rhea" id="RHEA:20569"/>
        <dbReference type="ChEBI" id="CHEBI:15377"/>
        <dbReference type="ChEBI" id="CHEBI:16199"/>
        <dbReference type="ChEBI" id="CHEBI:32682"/>
        <dbReference type="ChEBI" id="CHEBI:46911"/>
        <dbReference type="EC" id="3.5.3.1"/>
    </reaction>
</comment>
<evidence type="ECO:0000256" key="7">
    <source>
        <dbReference type="ARBA" id="ARBA00023211"/>
    </source>
</evidence>
<name>A0ABV5CB95_9SPHI</name>
<evidence type="ECO:0000256" key="2">
    <source>
        <dbReference type="ARBA" id="ARBA00012168"/>
    </source>
</evidence>
<evidence type="ECO:0000256" key="1">
    <source>
        <dbReference type="ARBA" id="ARBA00005098"/>
    </source>
</evidence>
<evidence type="ECO:0000256" key="5">
    <source>
        <dbReference type="ARBA" id="ARBA00022723"/>
    </source>
</evidence>